<keyword evidence="9" id="KW-0808">Transferase</keyword>
<dbReference type="CDD" id="cd17546">
    <property type="entry name" value="REC_hyHK_CKI1_RcsC-like"/>
    <property type="match status" value="1"/>
</dbReference>
<dbReference type="SUPFAM" id="SSF55874">
    <property type="entry name" value="ATPase domain of HSP90 chaperone/DNA topoisomerase II/histidine kinase"/>
    <property type="match status" value="1"/>
</dbReference>
<dbReference type="CDD" id="cd00082">
    <property type="entry name" value="HisKA"/>
    <property type="match status" value="1"/>
</dbReference>
<feature type="domain" description="Histidine kinase" evidence="6">
    <location>
        <begin position="440"/>
        <end position="662"/>
    </location>
</feature>
<dbReference type="SUPFAM" id="SSF47384">
    <property type="entry name" value="Homodimeric domain of signal transducing histidine kinase"/>
    <property type="match status" value="1"/>
</dbReference>
<keyword evidence="9" id="KW-0418">Kinase</keyword>
<feature type="domain" description="Response regulatory" evidence="7">
    <location>
        <begin position="686"/>
        <end position="800"/>
    </location>
</feature>
<feature type="modified residue" description="4-aspartylphosphate" evidence="5">
    <location>
        <position position="735"/>
    </location>
</feature>
<dbReference type="SUPFAM" id="SSF52172">
    <property type="entry name" value="CheY-like"/>
    <property type="match status" value="1"/>
</dbReference>
<evidence type="ECO:0000256" key="2">
    <source>
        <dbReference type="ARBA" id="ARBA00012438"/>
    </source>
</evidence>
<accession>A0A1G9PNH7</accession>
<dbReference type="PROSITE" id="PS50113">
    <property type="entry name" value="PAC"/>
    <property type="match status" value="1"/>
</dbReference>
<dbReference type="OrthoDB" id="9811889at2"/>
<keyword evidence="4" id="KW-0902">Two-component regulatory system</keyword>
<dbReference type="PROSITE" id="PS50110">
    <property type="entry name" value="RESPONSE_REGULATORY"/>
    <property type="match status" value="1"/>
</dbReference>
<dbReference type="SMART" id="SM00387">
    <property type="entry name" value="HATPase_c"/>
    <property type="match status" value="1"/>
</dbReference>
<dbReference type="STRING" id="430522.BFS30_18280"/>
<comment type="catalytic activity">
    <reaction evidence="1">
        <text>ATP + protein L-histidine = ADP + protein N-phospho-L-histidine.</text>
        <dbReference type="EC" id="2.7.13.3"/>
    </reaction>
</comment>
<dbReference type="Pfam" id="PF02518">
    <property type="entry name" value="HATPase_c"/>
    <property type="match status" value="1"/>
</dbReference>
<feature type="domain" description="PAC" evidence="8">
    <location>
        <begin position="371"/>
        <end position="422"/>
    </location>
</feature>
<dbReference type="Proteomes" id="UP000183200">
    <property type="component" value="Unassembled WGS sequence"/>
</dbReference>
<evidence type="ECO:0000259" key="7">
    <source>
        <dbReference type="PROSITE" id="PS50110"/>
    </source>
</evidence>
<proteinExistence type="predicted"/>
<dbReference type="InterPro" id="IPR000700">
    <property type="entry name" value="PAS-assoc_C"/>
</dbReference>
<dbReference type="PANTHER" id="PTHR45339:SF1">
    <property type="entry name" value="HYBRID SIGNAL TRANSDUCTION HISTIDINE KINASE J"/>
    <property type="match status" value="1"/>
</dbReference>
<evidence type="ECO:0000313" key="10">
    <source>
        <dbReference type="Proteomes" id="UP000183200"/>
    </source>
</evidence>
<dbReference type="CDD" id="cd16922">
    <property type="entry name" value="HATPase_EvgS-ArcB-TorS-like"/>
    <property type="match status" value="1"/>
</dbReference>
<dbReference type="Gene3D" id="3.30.565.10">
    <property type="entry name" value="Histidine kinase-like ATPase, C-terminal domain"/>
    <property type="match status" value="1"/>
</dbReference>
<dbReference type="Pfam" id="PF00512">
    <property type="entry name" value="HisKA"/>
    <property type="match status" value="1"/>
</dbReference>
<dbReference type="Pfam" id="PF00072">
    <property type="entry name" value="Response_reg"/>
    <property type="match status" value="1"/>
</dbReference>
<protein>
    <recommendedName>
        <fullName evidence="2">histidine kinase</fullName>
        <ecNumber evidence="2">2.7.13.3</ecNumber>
    </recommendedName>
</protein>
<dbReference type="InterPro" id="IPR011006">
    <property type="entry name" value="CheY-like_superfamily"/>
</dbReference>
<dbReference type="InterPro" id="IPR003594">
    <property type="entry name" value="HATPase_dom"/>
</dbReference>
<dbReference type="InterPro" id="IPR035965">
    <property type="entry name" value="PAS-like_dom_sf"/>
</dbReference>
<evidence type="ECO:0000256" key="3">
    <source>
        <dbReference type="ARBA" id="ARBA00022553"/>
    </source>
</evidence>
<dbReference type="RefSeq" id="WP_074605542.1">
    <property type="nucleotide sequence ID" value="NZ_FNGY01000002.1"/>
</dbReference>
<dbReference type="SUPFAM" id="SSF55785">
    <property type="entry name" value="PYP-like sensor domain (PAS domain)"/>
    <property type="match status" value="1"/>
</dbReference>
<dbReference type="Gene3D" id="3.30.450.20">
    <property type="entry name" value="PAS domain"/>
    <property type="match status" value="1"/>
</dbReference>
<dbReference type="PRINTS" id="PR00344">
    <property type="entry name" value="BCTRLSENSOR"/>
</dbReference>
<dbReference type="SMART" id="SM00448">
    <property type="entry name" value="REC"/>
    <property type="match status" value="1"/>
</dbReference>
<dbReference type="InterPro" id="IPR001789">
    <property type="entry name" value="Sig_transdc_resp-reg_receiver"/>
</dbReference>
<dbReference type="InterPro" id="IPR005467">
    <property type="entry name" value="His_kinase_dom"/>
</dbReference>
<dbReference type="EMBL" id="FNGY01000002">
    <property type="protein sequence ID" value="SDM00398.1"/>
    <property type="molecule type" value="Genomic_DNA"/>
</dbReference>
<evidence type="ECO:0000259" key="8">
    <source>
        <dbReference type="PROSITE" id="PS50113"/>
    </source>
</evidence>
<dbReference type="Gene3D" id="3.40.50.2300">
    <property type="match status" value="1"/>
</dbReference>
<keyword evidence="10" id="KW-1185">Reference proteome</keyword>
<evidence type="ECO:0000256" key="4">
    <source>
        <dbReference type="ARBA" id="ARBA00023012"/>
    </source>
</evidence>
<dbReference type="InterPro" id="IPR004358">
    <property type="entry name" value="Sig_transdc_His_kin-like_C"/>
</dbReference>
<evidence type="ECO:0000256" key="5">
    <source>
        <dbReference type="PROSITE-ProRule" id="PRU00169"/>
    </source>
</evidence>
<dbReference type="PROSITE" id="PS50109">
    <property type="entry name" value="HIS_KIN"/>
    <property type="match status" value="1"/>
</dbReference>
<sequence>MRSLADLSNNYLKESDLAFFNKLLQFQNAFYSTEHKEDVLAKLLHELCGVTQSNCAGLINNKNRLADVFVNNGQVGLLHATFQNTRATAGKNYQIKKIGEQSMLICSIRDADGILGLLYLIRSGPAFTAEHYASIKSAIPVINGMLAFINLSDKTAPELALQLRKTASLQSLIESLDDIILELDEHTVIKKVWVKDKTKLFMPPELFIDKTLTEVMGGFAYVFIECIQALLISGERQECVYPDFDLNKDLWYCAKFQKIDVGKEADGVRVICVIEDITSKKLMSDQLQQNTVELKRINNLLDIGLDISKMGGWEYHLLSRDLFVTRQINDIKDLGHDVVLDYKTVFDYFDHSNKIILLNTLNEAFKESQPFDIELELTSATQHKKWVRLAGVPVFENEKLQSFRGILKDITHNRKNQEELIAAKNLAEQIARKRTEILSIMSHEIRTPLNGIIGICNLLNQNVFPDPQTREYVSHLSFSSNHLLNLVNDILDLEKIENKKMELNEAEGDLTALVGNIIKQFDSLAEVKGLALKFHADEGIPSAIIFDALRLGRILNNLVGNAIKFTEKGEIVVSLTTVSKKEDIVRVLFKVEDTGIGIPDHLHNLVFDKFHQVQQASHRQQQGTGLGLSITKGLVSLFKSEIILRSRMDEGTVFEFEIDFKIVKKPELRKVLKREGQVRNILPGLKLLIVDDNPVNLLVARRQLGNFGIDAEQADNGYTALVMLQEKEFDVILIDLHMPGMDGYQLARKVQVDHPATKVIIFTADILEEVRMRLSEMGILYVLSKPFNPDEMHELLLEVINNNV</sequence>
<evidence type="ECO:0000256" key="1">
    <source>
        <dbReference type="ARBA" id="ARBA00000085"/>
    </source>
</evidence>
<keyword evidence="3 5" id="KW-0597">Phosphoprotein</keyword>
<reference evidence="10" key="1">
    <citation type="submission" date="2016-10" db="EMBL/GenBank/DDBJ databases">
        <authorList>
            <person name="Varghese N."/>
            <person name="Submissions S."/>
        </authorList>
    </citation>
    <scope>NUCLEOTIDE SEQUENCE [LARGE SCALE GENOMIC DNA]</scope>
    <source>
        <strain evidence="10">DSM 19110</strain>
    </source>
</reference>
<dbReference type="FunFam" id="3.30.565.10:FF:000010">
    <property type="entry name" value="Sensor histidine kinase RcsC"/>
    <property type="match status" value="1"/>
</dbReference>
<evidence type="ECO:0000259" key="6">
    <source>
        <dbReference type="PROSITE" id="PS50109"/>
    </source>
</evidence>
<dbReference type="SMART" id="SM00388">
    <property type="entry name" value="HisKA"/>
    <property type="match status" value="1"/>
</dbReference>
<dbReference type="PANTHER" id="PTHR45339">
    <property type="entry name" value="HYBRID SIGNAL TRANSDUCTION HISTIDINE KINASE J"/>
    <property type="match status" value="1"/>
</dbReference>
<dbReference type="InterPro" id="IPR036890">
    <property type="entry name" value="HATPase_C_sf"/>
</dbReference>
<name>A0A1G9PNH7_9SPHI</name>
<dbReference type="Gene3D" id="1.10.287.130">
    <property type="match status" value="1"/>
</dbReference>
<dbReference type="EC" id="2.7.13.3" evidence="2"/>
<organism evidence="9 10">
    <name type="scientific">Pedobacter steynii</name>
    <dbReference type="NCBI Taxonomy" id="430522"/>
    <lineage>
        <taxon>Bacteria</taxon>
        <taxon>Pseudomonadati</taxon>
        <taxon>Bacteroidota</taxon>
        <taxon>Sphingobacteriia</taxon>
        <taxon>Sphingobacteriales</taxon>
        <taxon>Sphingobacteriaceae</taxon>
        <taxon>Pedobacter</taxon>
    </lineage>
</organism>
<evidence type="ECO:0000313" key="9">
    <source>
        <dbReference type="EMBL" id="SDM00398.1"/>
    </source>
</evidence>
<dbReference type="InterPro" id="IPR036097">
    <property type="entry name" value="HisK_dim/P_sf"/>
</dbReference>
<gene>
    <name evidence="9" type="ORF">SAMN05421820_102712</name>
</gene>
<dbReference type="InterPro" id="IPR003661">
    <property type="entry name" value="HisK_dim/P_dom"/>
</dbReference>
<dbReference type="AlphaFoldDB" id="A0A1G9PNH7"/>
<dbReference type="GO" id="GO:0000155">
    <property type="term" value="F:phosphorelay sensor kinase activity"/>
    <property type="evidence" value="ECO:0007669"/>
    <property type="project" value="InterPro"/>
</dbReference>